<comment type="caution">
    <text evidence="2">The sequence shown here is derived from an EMBL/GenBank/DDBJ whole genome shotgun (WGS) entry which is preliminary data.</text>
</comment>
<organism evidence="2 3">
    <name type="scientific">Bacillus subtilis subsp. subtilis</name>
    <dbReference type="NCBI Taxonomy" id="135461"/>
    <lineage>
        <taxon>Bacteria</taxon>
        <taxon>Bacillati</taxon>
        <taxon>Bacillota</taxon>
        <taxon>Bacilli</taxon>
        <taxon>Bacillales</taxon>
        <taxon>Bacillaceae</taxon>
        <taxon>Bacillus</taxon>
    </lineage>
</organism>
<dbReference type="RefSeq" id="WP_041054986.1">
    <property type="nucleotide sequence ID" value="NZ_JSXS01000057.1"/>
</dbReference>
<name>A0ABD3ZTM2_BACIU</name>
<feature type="compositionally biased region" description="Basic and acidic residues" evidence="1">
    <location>
        <begin position="114"/>
        <end position="123"/>
    </location>
</feature>
<evidence type="ECO:0000313" key="2">
    <source>
        <dbReference type="EMBL" id="KIL31512.1"/>
    </source>
</evidence>
<feature type="region of interest" description="Disordered" evidence="1">
    <location>
        <begin position="1"/>
        <end position="73"/>
    </location>
</feature>
<evidence type="ECO:0000256" key="1">
    <source>
        <dbReference type="SAM" id="MobiDB-lite"/>
    </source>
</evidence>
<feature type="compositionally biased region" description="Basic and acidic residues" evidence="1">
    <location>
        <begin position="147"/>
        <end position="164"/>
    </location>
</feature>
<dbReference type="EMBL" id="JSXS01000057">
    <property type="protein sequence ID" value="KIL31512.1"/>
    <property type="molecule type" value="Genomic_DNA"/>
</dbReference>
<reference evidence="2 3" key="1">
    <citation type="submission" date="2014-11" db="EMBL/GenBank/DDBJ databases">
        <title>Draft Genome Sequences of Nine Bacillus subtilis Strains that Form Spores with High Heat-Resistance.</title>
        <authorList>
            <person name="Krawcyk A.O."/>
            <person name="Berendsen E.M."/>
            <person name="de Jong A."/>
            <person name="Holsappel S."/>
            <person name="Eijlander R.T."/>
            <person name="Wells-Bennik M."/>
            <person name="Kuipers O.P."/>
        </authorList>
    </citation>
    <scope>NUCLEOTIDE SEQUENCE [LARGE SCALE GENOMIC DNA]</scope>
    <source>
        <strain evidence="2 3">B4067</strain>
    </source>
</reference>
<dbReference type="AlphaFoldDB" id="A0ABD3ZTM2"/>
<accession>A0ABD3ZTM2</accession>
<protein>
    <submittedName>
        <fullName evidence="2">Uncharacterized protein</fullName>
    </submittedName>
</protein>
<feature type="compositionally biased region" description="Basic and acidic residues" evidence="1">
    <location>
        <begin position="32"/>
        <end position="57"/>
    </location>
</feature>
<proteinExistence type="predicted"/>
<dbReference type="Proteomes" id="UP000031970">
    <property type="component" value="Unassembled WGS sequence"/>
</dbReference>
<sequence>METLNNHKTVDRKPQHLLKKEQQQSLPQGDVYHPDGKKGFGENDQRDQKEISKRNQLENRSNGFKHQDNSEMQIVRLETDGLGTDSKKSLVLQEKVGEVDRTVQVISSDYSESVNRDSVNDTRKSKKLVQGNQVMNHSEDASFNSIESRETSKGADRLRKDERA</sequence>
<gene>
    <name evidence="2" type="ORF">B4067_4739</name>
</gene>
<feature type="region of interest" description="Disordered" evidence="1">
    <location>
        <begin position="107"/>
        <end position="164"/>
    </location>
</feature>
<evidence type="ECO:0000313" key="3">
    <source>
        <dbReference type="Proteomes" id="UP000031970"/>
    </source>
</evidence>
<feature type="compositionally biased region" description="Basic and acidic residues" evidence="1">
    <location>
        <begin position="8"/>
        <end position="22"/>
    </location>
</feature>
<feature type="compositionally biased region" description="Polar residues" evidence="1">
    <location>
        <begin position="130"/>
        <end position="146"/>
    </location>
</feature>